<name>A0A481Z8G0_9VIRU</name>
<proteinExistence type="predicted"/>
<reference evidence="1" key="1">
    <citation type="journal article" date="2019" name="MBio">
        <title>Virus Genomes from Deep Sea Sediments Expand the Ocean Megavirome and Support Independent Origins of Viral Gigantism.</title>
        <authorList>
            <person name="Backstrom D."/>
            <person name="Yutin N."/>
            <person name="Jorgensen S.L."/>
            <person name="Dharamshi J."/>
            <person name="Homa F."/>
            <person name="Zaremba-Niedwiedzka K."/>
            <person name="Spang A."/>
            <person name="Wolf Y.I."/>
            <person name="Koonin E.V."/>
            <person name="Ettema T.J."/>
        </authorList>
    </citation>
    <scope>NUCLEOTIDE SEQUENCE</scope>
</reference>
<accession>A0A481Z8G0</accession>
<protein>
    <submittedName>
        <fullName evidence="1">Uncharacterized protein</fullName>
    </submittedName>
</protein>
<sequence>MKKNSILSFSNVSYTMTMISIQLGSALSEHKALFWRTQEVEKDMLVETLIQTRLPDMSFYDPEDVYAVNQRTNEILDKDERLWMCGLEVGDKIKIEVLTPEKVADSKRRSWRPIHPECRFAA</sequence>
<gene>
    <name evidence="1" type="ORF">LCPAC304_01030</name>
</gene>
<evidence type="ECO:0000313" key="1">
    <source>
        <dbReference type="EMBL" id="QBK91765.1"/>
    </source>
</evidence>
<organism evidence="1">
    <name type="scientific">Pithovirus LCPAC304</name>
    <dbReference type="NCBI Taxonomy" id="2506594"/>
    <lineage>
        <taxon>Viruses</taxon>
        <taxon>Pithoviruses</taxon>
    </lineage>
</organism>
<dbReference type="EMBL" id="MK500565">
    <property type="protein sequence ID" value="QBK91765.1"/>
    <property type="molecule type" value="Genomic_DNA"/>
</dbReference>